<dbReference type="Pfam" id="PF00646">
    <property type="entry name" value="F-box"/>
    <property type="match status" value="1"/>
</dbReference>
<dbReference type="Gene3D" id="3.80.10.10">
    <property type="entry name" value="Ribonuclease Inhibitor"/>
    <property type="match status" value="1"/>
</dbReference>
<dbReference type="InterPro" id="IPR036047">
    <property type="entry name" value="F-box-like_dom_sf"/>
</dbReference>
<dbReference type="InterPro" id="IPR006566">
    <property type="entry name" value="FBD"/>
</dbReference>
<sequence>MEDLKAGDCISDLPESIIETILTLLPIRDAVRTCILSSKWRYRWTTLPDLVFDDRCLSMYNDGKLEQHSFIKFVTRVLLLHQGPINKFQLATSFWQCYPDIDQWVLFLSRGDIKELILELGEGKWYKVPARLFNCNKLTQLELIRCELDPPPAFKGFSWLKGLSLHQVSIAPEAIESLISSCPLLERLLLSYFDSLSLNVRAANLKFLYLEGEFRDICLEHTPLLVTVSVAMYMTDDNTEYFEQSSSCSFIKFLGGVPHLERLTGQIDFTKYLSIGDYQGIRPITFSYLKVIELYEVSFEDTKEMLVVLRLITNSPHLKEIQISGSSNAAAITEAPNLDFWATIFPKDCTFRHLKVVKMTDMSGVPHEMEFIKFLLASSPVLEMMSIALSLYVRDRRLSMLIELLQFRRASAQAAIFFMQD</sequence>
<gene>
    <name evidence="2" type="ORF">K2173_017118</name>
</gene>
<dbReference type="SUPFAM" id="SSF52047">
    <property type="entry name" value="RNI-like"/>
    <property type="match status" value="1"/>
</dbReference>
<dbReference type="InterPro" id="IPR032675">
    <property type="entry name" value="LRR_dom_sf"/>
</dbReference>
<feature type="domain" description="FBD" evidence="1">
    <location>
        <begin position="348"/>
        <end position="419"/>
    </location>
</feature>
<evidence type="ECO:0000313" key="3">
    <source>
        <dbReference type="Proteomes" id="UP001159364"/>
    </source>
</evidence>
<name>A0AAV8U5S4_9ROSI</name>
<dbReference type="InterPro" id="IPR001810">
    <property type="entry name" value="F-box_dom"/>
</dbReference>
<dbReference type="SUPFAM" id="SSF81383">
    <property type="entry name" value="F-box domain"/>
    <property type="match status" value="1"/>
</dbReference>
<comment type="caution">
    <text evidence="2">The sequence shown here is derived from an EMBL/GenBank/DDBJ whole genome shotgun (WGS) entry which is preliminary data.</text>
</comment>
<reference evidence="2 3" key="1">
    <citation type="submission" date="2021-09" db="EMBL/GenBank/DDBJ databases">
        <title>Genomic insights and catalytic innovation underlie evolution of tropane alkaloids biosynthesis.</title>
        <authorList>
            <person name="Wang Y.-J."/>
            <person name="Tian T."/>
            <person name="Huang J.-P."/>
            <person name="Huang S.-X."/>
        </authorList>
    </citation>
    <scope>NUCLEOTIDE SEQUENCE [LARGE SCALE GENOMIC DNA]</scope>
    <source>
        <strain evidence="2">KIB-2018</strain>
        <tissue evidence="2">Leaf</tissue>
    </source>
</reference>
<dbReference type="InterPro" id="IPR053781">
    <property type="entry name" value="F-box_AtFBL13-like"/>
</dbReference>
<proteinExistence type="predicted"/>
<dbReference type="Pfam" id="PF24758">
    <property type="entry name" value="LRR_At5g56370"/>
    <property type="match status" value="1"/>
</dbReference>
<organism evidence="2 3">
    <name type="scientific">Erythroxylum novogranatense</name>
    <dbReference type="NCBI Taxonomy" id="1862640"/>
    <lineage>
        <taxon>Eukaryota</taxon>
        <taxon>Viridiplantae</taxon>
        <taxon>Streptophyta</taxon>
        <taxon>Embryophyta</taxon>
        <taxon>Tracheophyta</taxon>
        <taxon>Spermatophyta</taxon>
        <taxon>Magnoliopsida</taxon>
        <taxon>eudicotyledons</taxon>
        <taxon>Gunneridae</taxon>
        <taxon>Pentapetalae</taxon>
        <taxon>rosids</taxon>
        <taxon>fabids</taxon>
        <taxon>Malpighiales</taxon>
        <taxon>Erythroxylaceae</taxon>
        <taxon>Erythroxylum</taxon>
    </lineage>
</organism>
<dbReference type="PANTHER" id="PTHR31639:SF237">
    <property type="entry name" value="F-BOX DOMAIN-CONTAINING PROTEIN"/>
    <property type="match status" value="1"/>
</dbReference>
<dbReference type="EMBL" id="JAIWQS010000001">
    <property type="protein sequence ID" value="KAJ8774672.1"/>
    <property type="molecule type" value="Genomic_DNA"/>
</dbReference>
<dbReference type="Pfam" id="PF08387">
    <property type="entry name" value="FBD"/>
    <property type="match status" value="1"/>
</dbReference>
<accession>A0AAV8U5S4</accession>
<dbReference type="AlphaFoldDB" id="A0AAV8U5S4"/>
<dbReference type="Proteomes" id="UP001159364">
    <property type="component" value="Linkage Group LG01"/>
</dbReference>
<dbReference type="PANTHER" id="PTHR31639">
    <property type="entry name" value="F-BOX PROTEIN-LIKE"/>
    <property type="match status" value="1"/>
</dbReference>
<keyword evidence="3" id="KW-1185">Reference proteome</keyword>
<dbReference type="SMART" id="SM00579">
    <property type="entry name" value="FBD"/>
    <property type="match status" value="1"/>
</dbReference>
<protein>
    <recommendedName>
        <fullName evidence="1">FBD domain-containing protein</fullName>
    </recommendedName>
</protein>
<dbReference type="CDD" id="cd22160">
    <property type="entry name" value="F-box_AtFBL13-like"/>
    <property type="match status" value="1"/>
</dbReference>
<dbReference type="InterPro" id="IPR055411">
    <property type="entry name" value="LRR_FXL15/At3g58940/PEG3-like"/>
</dbReference>
<evidence type="ECO:0000259" key="1">
    <source>
        <dbReference type="SMART" id="SM00579"/>
    </source>
</evidence>
<evidence type="ECO:0000313" key="2">
    <source>
        <dbReference type="EMBL" id="KAJ8774672.1"/>
    </source>
</evidence>